<feature type="non-terminal residue" evidence="3">
    <location>
        <position position="1"/>
    </location>
</feature>
<dbReference type="PANTHER" id="PTHR43522">
    <property type="entry name" value="TRANSKETOLASE"/>
    <property type="match status" value="1"/>
</dbReference>
<evidence type="ECO:0000256" key="1">
    <source>
        <dbReference type="PROSITE-ProRule" id="PRU00023"/>
    </source>
</evidence>
<dbReference type="EMBL" id="CABPRJ010002073">
    <property type="protein sequence ID" value="VVC42940.1"/>
    <property type="molecule type" value="Genomic_DNA"/>
</dbReference>
<evidence type="ECO:0000313" key="3">
    <source>
        <dbReference type="EMBL" id="VVC42940.1"/>
    </source>
</evidence>
<feature type="domain" description="Transketolase N-terminal" evidence="2">
    <location>
        <begin position="1"/>
        <end position="136"/>
    </location>
</feature>
<dbReference type="PROSITE" id="PS50297">
    <property type="entry name" value="ANK_REP_REGION"/>
    <property type="match status" value="1"/>
</dbReference>
<sequence length="538" mass="60544">HEAASLAGHFKLNKLIALFDDNDISIDGTTALSCSDDIEKRFLAYGWNVCKIDGHDFDAISLAIEQAQKSDKPFLICCRTIIGKFSSRAGTSSAHSGAFTEEDVKKMREELNWNHEPFHVPENIKNEWKKVVERTKLNCDSQHTTLKLGEKKKCGSAGITDDYIELQRSGTSEHFNRIFWDIIEDYNDDTGHIINETDLGLYTPLHIAVLYQKLDIVRFLLENGANTQLQNISGDTPLHIAARVDRNGFIVGHLLRYANPKLRNTEGNTPLHIAVLHQNFSAIEHFFYYKKGVKVYLNKKNSNGKTPLDLANQDVLNFINNKRAWLVRHTVTHSIGHRKFLHLVNNVGIDLNNMLLASGSSILTGLMNSFNTPSTQSSTLNKKLTSIKHNIKCGARIFKMDGNGKSMMSILVGITDDERRRSLCNTLEAHKKKLSSKEEKSCIEEMPNGSKKEQMRQLLQRWQSGVELYQCIEEFVVNVSTSEFTGGEGRGAGEHQFEGHTQTSTTQLLLKALLHNSSTQLDNVNIFQPSTSRVCDNS</sequence>
<protein>
    <submittedName>
        <fullName evidence="3">Transketolase, N-terminal,Thiamin diphosphate-binding fold,Ankyrin repeat-containing domain,Ankyrin</fullName>
    </submittedName>
</protein>
<dbReference type="InterPro" id="IPR033247">
    <property type="entry name" value="Transketolase_fam"/>
</dbReference>
<dbReference type="Gene3D" id="3.40.50.970">
    <property type="match status" value="1"/>
</dbReference>
<dbReference type="Pfam" id="PF00456">
    <property type="entry name" value="Transketolase_N"/>
    <property type="match status" value="1"/>
</dbReference>
<dbReference type="OrthoDB" id="194358at2759"/>
<dbReference type="GO" id="GO:0005829">
    <property type="term" value="C:cytosol"/>
    <property type="evidence" value="ECO:0007669"/>
    <property type="project" value="TreeGrafter"/>
</dbReference>
<dbReference type="Pfam" id="PF13857">
    <property type="entry name" value="Ank_5"/>
    <property type="match status" value="1"/>
</dbReference>
<dbReference type="PANTHER" id="PTHR43522:SF2">
    <property type="entry name" value="TRANSKETOLASE 1-RELATED"/>
    <property type="match status" value="1"/>
</dbReference>
<dbReference type="InterPro" id="IPR036770">
    <property type="entry name" value="Ankyrin_rpt-contain_sf"/>
</dbReference>
<keyword evidence="1" id="KW-0040">ANK repeat</keyword>
<dbReference type="SUPFAM" id="SSF52518">
    <property type="entry name" value="Thiamin diphosphate-binding fold (THDP-binding)"/>
    <property type="match status" value="1"/>
</dbReference>
<dbReference type="Proteomes" id="UP000325440">
    <property type="component" value="Unassembled WGS sequence"/>
</dbReference>
<dbReference type="PROSITE" id="PS50088">
    <property type="entry name" value="ANK_REPEAT"/>
    <property type="match status" value="1"/>
</dbReference>
<dbReference type="SUPFAM" id="SSF48403">
    <property type="entry name" value="Ankyrin repeat"/>
    <property type="match status" value="1"/>
</dbReference>
<name>A0A5E4NGW2_9HEMI</name>
<dbReference type="AlphaFoldDB" id="A0A5E4NGW2"/>
<evidence type="ECO:0000313" key="4">
    <source>
        <dbReference type="Proteomes" id="UP000325440"/>
    </source>
</evidence>
<organism evidence="3 4">
    <name type="scientific">Cinara cedri</name>
    <dbReference type="NCBI Taxonomy" id="506608"/>
    <lineage>
        <taxon>Eukaryota</taxon>
        <taxon>Metazoa</taxon>
        <taxon>Ecdysozoa</taxon>
        <taxon>Arthropoda</taxon>
        <taxon>Hexapoda</taxon>
        <taxon>Insecta</taxon>
        <taxon>Pterygota</taxon>
        <taxon>Neoptera</taxon>
        <taxon>Paraneoptera</taxon>
        <taxon>Hemiptera</taxon>
        <taxon>Sternorrhyncha</taxon>
        <taxon>Aphidomorpha</taxon>
        <taxon>Aphidoidea</taxon>
        <taxon>Aphididae</taxon>
        <taxon>Lachninae</taxon>
        <taxon>Cinara</taxon>
    </lineage>
</organism>
<feature type="repeat" description="ANK" evidence="1">
    <location>
        <begin position="200"/>
        <end position="232"/>
    </location>
</feature>
<gene>
    <name evidence="3" type="ORF">CINCED_3A011671</name>
</gene>
<reference evidence="3 4" key="1">
    <citation type="submission" date="2019-08" db="EMBL/GenBank/DDBJ databases">
        <authorList>
            <person name="Alioto T."/>
            <person name="Alioto T."/>
            <person name="Gomez Garrido J."/>
        </authorList>
    </citation>
    <scope>NUCLEOTIDE SEQUENCE [LARGE SCALE GENOMIC DNA]</scope>
</reference>
<accession>A0A5E4NGW2</accession>
<proteinExistence type="predicted"/>
<dbReference type="InterPro" id="IPR002110">
    <property type="entry name" value="Ankyrin_rpt"/>
</dbReference>
<dbReference type="GO" id="GO:0006098">
    <property type="term" value="P:pentose-phosphate shunt"/>
    <property type="evidence" value="ECO:0007669"/>
    <property type="project" value="TreeGrafter"/>
</dbReference>
<keyword evidence="4" id="KW-1185">Reference proteome</keyword>
<dbReference type="InterPro" id="IPR029061">
    <property type="entry name" value="THDP-binding"/>
</dbReference>
<evidence type="ECO:0000259" key="2">
    <source>
        <dbReference type="Pfam" id="PF00456"/>
    </source>
</evidence>
<dbReference type="SMART" id="SM00248">
    <property type="entry name" value="ANK"/>
    <property type="match status" value="4"/>
</dbReference>
<dbReference type="Gene3D" id="1.25.40.20">
    <property type="entry name" value="Ankyrin repeat-containing domain"/>
    <property type="match status" value="2"/>
</dbReference>
<dbReference type="GO" id="GO:0004802">
    <property type="term" value="F:transketolase activity"/>
    <property type="evidence" value="ECO:0007669"/>
    <property type="project" value="TreeGrafter"/>
</dbReference>
<dbReference type="InterPro" id="IPR005474">
    <property type="entry name" value="Transketolase_N"/>
</dbReference>